<name>A0A316GB32_9RHOB</name>
<dbReference type="PANTHER" id="PTHR21708:SF26">
    <property type="entry name" value="2-DEHYDROPANTOATE 2-REDUCTASE"/>
    <property type="match status" value="1"/>
</dbReference>
<dbReference type="GO" id="GO:0005737">
    <property type="term" value="C:cytoplasm"/>
    <property type="evidence" value="ECO:0007669"/>
    <property type="project" value="TreeGrafter"/>
</dbReference>
<accession>A0A316GB32</accession>
<dbReference type="Gene3D" id="3.40.50.720">
    <property type="entry name" value="NAD(P)-binding Rossmann-like Domain"/>
    <property type="match status" value="1"/>
</dbReference>
<comment type="caution">
    <text evidence="9">The sequence shown here is derived from an EMBL/GenBank/DDBJ whole genome shotgun (WGS) entry which is preliminary data.</text>
</comment>
<proteinExistence type="predicted"/>
<dbReference type="GO" id="GO:0015940">
    <property type="term" value="P:pantothenate biosynthetic process"/>
    <property type="evidence" value="ECO:0007669"/>
    <property type="project" value="UniProtKB-UniPathway"/>
</dbReference>
<sequence>MRYILYGVGAVGGVVAAALTEAGHEVLGIARGARLEALQANGLAFRSANGSRRYRLDLREAPSEIEFRPDDAILLLVKSQHTADALAALRDAGVDEQPIYCCQNGIANERTALRLFPNVHGVTVMLPAQFDALDEAVACCAPEFGVFDIGRAPSGADDDDRALAEALTPGGIRGYVDPAVMVSKYGKLILNLGNVVEAAVGRGAKTGPVAEILREEAKQVLAAAGIAWRDVGQDDPRRDLMRPAEVEGVTRSGTSSTQSLARGAGSIETDYLNGEIVLLARLHGVPAPANEAMCRLAARLVRKGSGPGGVRAAEVHAMVGLPPP</sequence>
<evidence type="ECO:0000256" key="3">
    <source>
        <dbReference type="ARBA" id="ARBA00019465"/>
    </source>
</evidence>
<evidence type="ECO:0000313" key="10">
    <source>
        <dbReference type="Proteomes" id="UP000245390"/>
    </source>
</evidence>
<dbReference type="Pfam" id="PF08546">
    <property type="entry name" value="ApbA_C"/>
    <property type="match status" value="1"/>
</dbReference>
<dbReference type="KEGG" id="salo:EF888_08805"/>
<dbReference type="GO" id="GO:0008677">
    <property type="term" value="F:2-dehydropantoate 2-reductase activity"/>
    <property type="evidence" value="ECO:0007669"/>
    <property type="project" value="UniProtKB-EC"/>
</dbReference>
<dbReference type="PANTHER" id="PTHR21708">
    <property type="entry name" value="PROBABLE 2-DEHYDROPANTOATE 2-REDUCTASE"/>
    <property type="match status" value="1"/>
</dbReference>
<keyword evidence="10" id="KW-1185">Reference proteome</keyword>
<evidence type="ECO:0000259" key="8">
    <source>
        <dbReference type="Pfam" id="PF08546"/>
    </source>
</evidence>
<evidence type="ECO:0000313" key="9">
    <source>
        <dbReference type="EMBL" id="PWK56880.1"/>
    </source>
</evidence>
<dbReference type="EMBL" id="QGGV01000003">
    <property type="protein sequence ID" value="PWK56880.1"/>
    <property type="molecule type" value="Genomic_DNA"/>
</dbReference>
<dbReference type="Gene3D" id="1.10.1040.10">
    <property type="entry name" value="N-(1-d-carboxylethyl)-l-norvaline Dehydrogenase, domain 2"/>
    <property type="match status" value="1"/>
</dbReference>
<dbReference type="Pfam" id="PF02558">
    <property type="entry name" value="ApbA"/>
    <property type="match status" value="1"/>
</dbReference>
<dbReference type="SUPFAM" id="SSF51735">
    <property type="entry name" value="NAD(P)-binding Rossmann-fold domains"/>
    <property type="match status" value="1"/>
</dbReference>
<dbReference type="AlphaFoldDB" id="A0A316GB32"/>
<protein>
    <recommendedName>
        <fullName evidence="3">2-dehydropantoate 2-reductase</fullName>
        <ecNumber evidence="2">1.1.1.169</ecNumber>
    </recommendedName>
    <alternativeName>
        <fullName evidence="5">Ketopantoate reductase</fullName>
    </alternativeName>
</protein>
<keyword evidence="4" id="KW-0566">Pantothenate biosynthesis</keyword>
<dbReference type="InterPro" id="IPR013328">
    <property type="entry name" value="6PGD_dom2"/>
</dbReference>
<dbReference type="InterPro" id="IPR013752">
    <property type="entry name" value="KPA_reductase"/>
</dbReference>
<evidence type="ECO:0000259" key="7">
    <source>
        <dbReference type="Pfam" id="PF02558"/>
    </source>
</evidence>
<evidence type="ECO:0000256" key="1">
    <source>
        <dbReference type="ARBA" id="ARBA00004994"/>
    </source>
</evidence>
<dbReference type="SUPFAM" id="SSF48179">
    <property type="entry name" value="6-phosphogluconate dehydrogenase C-terminal domain-like"/>
    <property type="match status" value="1"/>
</dbReference>
<dbReference type="OrthoDB" id="9796561at2"/>
<dbReference type="Proteomes" id="UP000245390">
    <property type="component" value="Unassembled WGS sequence"/>
</dbReference>
<evidence type="ECO:0000256" key="2">
    <source>
        <dbReference type="ARBA" id="ARBA00013014"/>
    </source>
</evidence>
<reference evidence="9 10" key="1">
    <citation type="submission" date="2018-05" db="EMBL/GenBank/DDBJ databases">
        <title>Genomic Encyclopedia of Type Strains, Phase IV (KMG-IV): sequencing the most valuable type-strain genomes for metagenomic binning, comparative biology and taxonomic classification.</title>
        <authorList>
            <person name="Goeker M."/>
        </authorList>
    </citation>
    <scope>NUCLEOTIDE SEQUENCE [LARGE SCALE GENOMIC DNA]</scope>
    <source>
        <strain evidence="9 10">DSM 103371</strain>
    </source>
</reference>
<dbReference type="InterPro" id="IPR008927">
    <property type="entry name" value="6-PGluconate_DH-like_C_sf"/>
</dbReference>
<evidence type="ECO:0000256" key="5">
    <source>
        <dbReference type="ARBA" id="ARBA00032024"/>
    </source>
</evidence>
<evidence type="ECO:0000256" key="6">
    <source>
        <dbReference type="ARBA" id="ARBA00048793"/>
    </source>
</evidence>
<dbReference type="UniPathway" id="UPA00028">
    <property type="reaction ID" value="UER00004"/>
</dbReference>
<dbReference type="InterPro" id="IPR036291">
    <property type="entry name" value="NAD(P)-bd_dom_sf"/>
</dbReference>
<feature type="domain" description="Ketopantoate reductase C-terminal" evidence="8">
    <location>
        <begin position="207"/>
        <end position="298"/>
    </location>
</feature>
<dbReference type="InterPro" id="IPR013332">
    <property type="entry name" value="KPR_N"/>
</dbReference>
<dbReference type="InterPro" id="IPR051402">
    <property type="entry name" value="KPR-Related"/>
</dbReference>
<gene>
    <name evidence="9" type="ORF">C8D95_103112</name>
</gene>
<dbReference type="EC" id="1.1.1.169" evidence="2"/>
<comment type="catalytic activity">
    <reaction evidence="6">
        <text>(R)-pantoate + NADP(+) = 2-dehydropantoate + NADPH + H(+)</text>
        <dbReference type="Rhea" id="RHEA:16233"/>
        <dbReference type="ChEBI" id="CHEBI:11561"/>
        <dbReference type="ChEBI" id="CHEBI:15378"/>
        <dbReference type="ChEBI" id="CHEBI:15980"/>
        <dbReference type="ChEBI" id="CHEBI:57783"/>
        <dbReference type="ChEBI" id="CHEBI:58349"/>
        <dbReference type="EC" id="1.1.1.169"/>
    </reaction>
</comment>
<comment type="pathway">
    <text evidence="1">Cofactor biosynthesis; (R)-pantothenate biosynthesis; (R)-pantoate from 3-methyl-2-oxobutanoate: step 2/2.</text>
</comment>
<feature type="domain" description="Ketopantoate reductase N-terminal" evidence="7">
    <location>
        <begin position="6"/>
        <end position="127"/>
    </location>
</feature>
<evidence type="ECO:0000256" key="4">
    <source>
        <dbReference type="ARBA" id="ARBA00022655"/>
    </source>
</evidence>
<dbReference type="RefSeq" id="WP_109758646.1">
    <property type="nucleotide sequence ID" value="NZ_CP034588.1"/>
</dbReference>
<organism evidence="9 10">
    <name type="scientific">Silicimonas algicola</name>
    <dbReference type="NCBI Taxonomy" id="1826607"/>
    <lineage>
        <taxon>Bacteria</taxon>
        <taxon>Pseudomonadati</taxon>
        <taxon>Pseudomonadota</taxon>
        <taxon>Alphaproteobacteria</taxon>
        <taxon>Rhodobacterales</taxon>
        <taxon>Paracoccaceae</taxon>
    </lineage>
</organism>